<gene>
    <name evidence="1" type="ORF">L2764_07390</name>
</gene>
<dbReference type="EMBL" id="JAKIKS010000021">
    <property type="protein sequence ID" value="MCL1124298.1"/>
    <property type="molecule type" value="Genomic_DNA"/>
</dbReference>
<protein>
    <recommendedName>
        <fullName evidence="3">DUF2946 domain-containing protein</fullName>
    </recommendedName>
</protein>
<evidence type="ECO:0000313" key="1">
    <source>
        <dbReference type="EMBL" id="MCL1124298.1"/>
    </source>
</evidence>
<organism evidence="1 2">
    <name type="scientific">Shewanella surugensis</name>
    <dbReference type="NCBI Taxonomy" id="212020"/>
    <lineage>
        <taxon>Bacteria</taxon>
        <taxon>Pseudomonadati</taxon>
        <taxon>Pseudomonadota</taxon>
        <taxon>Gammaproteobacteria</taxon>
        <taxon>Alteromonadales</taxon>
        <taxon>Shewanellaceae</taxon>
        <taxon>Shewanella</taxon>
    </lineage>
</organism>
<dbReference type="Proteomes" id="UP001203423">
    <property type="component" value="Unassembled WGS sequence"/>
</dbReference>
<keyword evidence="2" id="KW-1185">Reference proteome</keyword>
<name>A0ABT0L9C3_9GAMM</name>
<comment type="caution">
    <text evidence="1">The sequence shown here is derived from an EMBL/GenBank/DDBJ whole genome shotgun (WGS) entry which is preliminary data.</text>
</comment>
<evidence type="ECO:0008006" key="3">
    <source>
        <dbReference type="Google" id="ProtNLM"/>
    </source>
</evidence>
<sequence length="164" mass="17654">MSWVNILWLQGTYLKSLSDKKYLPSLMIGKARLHIRQLIIVVLMLLALVSQALASAIVPCAMNMTAAMPTPIVMSNALTPSIKVAASVADSGVTVQAYCHENESQMSAEAQCHCELGSCVSAALNMALPVLISLSQGVQPTFILPSQVKPQYRASLYRPPISII</sequence>
<evidence type="ECO:0000313" key="2">
    <source>
        <dbReference type="Proteomes" id="UP001203423"/>
    </source>
</evidence>
<dbReference type="RefSeq" id="WP_248939578.1">
    <property type="nucleotide sequence ID" value="NZ_JAKIKS010000021.1"/>
</dbReference>
<proteinExistence type="predicted"/>
<accession>A0ABT0L9C3</accession>
<reference evidence="1 2" key="1">
    <citation type="submission" date="2022-01" db="EMBL/GenBank/DDBJ databases">
        <title>Whole genome-based taxonomy of the Shewanellaceae.</title>
        <authorList>
            <person name="Martin-Rodriguez A.J."/>
        </authorList>
    </citation>
    <scope>NUCLEOTIDE SEQUENCE [LARGE SCALE GENOMIC DNA]</scope>
    <source>
        <strain evidence="1 2">DSM 17177</strain>
    </source>
</reference>